<dbReference type="AlphaFoldDB" id="A0A6S7FWH5"/>
<dbReference type="EMBL" id="CACRXK020000751">
    <property type="protein sequence ID" value="CAB3984534.1"/>
    <property type="molecule type" value="Genomic_DNA"/>
</dbReference>
<evidence type="ECO:0000256" key="2">
    <source>
        <dbReference type="ARBA" id="ARBA00004123"/>
    </source>
</evidence>
<comment type="similarity">
    <text evidence="5">Belongs to the RNF10 family.</text>
</comment>
<feature type="region of interest" description="Disordered" evidence="16">
    <location>
        <begin position="1"/>
        <end position="88"/>
    </location>
</feature>
<evidence type="ECO:0000256" key="1">
    <source>
        <dbReference type="ARBA" id="ARBA00000900"/>
    </source>
</evidence>
<keyword evidence="7" id="KW-0963">Cytoplasm</keyword>
<name>A0A6S7FWH5_PARCT</name>
<evidence type="ECO:0000256" key="3">
    <source>
        <dbReference type="ARBA" id="ARBA00004496"/>
    </source>
</evidence>
<dbReference type="GO" id="GO:0005737">
    <property type="term" value="C:cytoplasm"/>
    <property type="evidence" value="ECO:0007669"/>
    <property type="project" value="UniProtKB-SubCell"/>
</dbReference>
<accession>A0A6S7FWH5</accession>
<dbReference type="GO" id="GO:0005634">
    <property type="term" value="C:nucleus"/>
    <property type="evidence" value="ECO:0007669"/>
    <property type="project" value="UniProtKB-SubCell"/>
</dbReference>
<keyword evidence="10" id="KW-0863">Zinc-finger</keyword>
<evidence type="ECO:0000256" key="4">
    <source>
        <dbReference type="ARBA" id="ARBA00004906"/>
    </source>
</evidence>
<proteinExistence type="inferred from homology"/>
<evidence type="ECO:0000256" key="7">
    <source>
        <dbReference type="ARBA" id="ARBA00022490"/>
    </source>
</evidence>
<sequence length="656" mass="74348">MEGASQHVRPSRQANNSPIPQRQGNSQKSLVKGKNGQIKSQKFAKGGRGASFANCQKNTYPDQGRARGGQYPLRKRGFTDKRPPTQGLRQTERFNPLAVQDGEMQHDYNIHATSKKDSTSLNYLLNFTYAPLQQTHHVWSGRRKAGGKWNQYNKEQFLQANCQFVVHAGGNYTVNFVDPDVIVDWELIEQVRVRCREMPSCPICLYPPTAAQITRCGHIYCWSCILHYLSLSGKTWRKCPICYESIHQKDLKSVMAVAECTYSIGQEITMTLMKRAKDSLLTMPNMKWSERTSIPQLSSDEVEMQFSKLLIASPLDILNQIMDNYRIELKNQLIEVENDKSGEEEFVKLAIEQFEEREKKLLDICDKEPKVISTDSGETSNPILVPLLEDTSGTMSTQGESVDKLVNKDCIREALPSGAENSSNEVVPCHISISSGDSTCSSLSSENAQFYYFYQAEDGQHIFLHPINARCLIKEYGSLEHCPQTIAGNIVEMECHTQTEELRRRFRYLRHLPLTCEFVICELDLKQPVVSWGTLSYFKDDLCKRRLRRQKKAKEEARHDNKCKSKMTSFTGIKQPQTENVTIETPNLDSEQDFPQQVASSPTVWIASSPRTQGPWSNAGRDQENVAFGTSFAKALSSGKPTPSKLLVQKVRTQSE</sequence>
<evidence type="ECO:0000256" key="10">
    <source>
        <dbReference type="ARBA" id="ARBA00022771"/>
    </source>
</evidence>
<keyword evidence="9" id="KW-0479">Metal-binding</keyword>
<dbReference type="SMART" id="SM00184">
    <property type="entry name" value="RING"/>
    <property type="match status" value="1"/>
</dbReference>
<comment type="pathway">
    <text evidence="4">Protein modification; protein ubiquitination.</text>
</comment>
<dbReference type="GO" id="GO:0008270">
    <property type="term" value="F:zinc ion binding"/>
    <property type="evidence" value="ECO:0007669"/>
    <property type="project" value="UniProtKB-KW"/>
</dbReference>
<dbReference type="Pfam" id="PF13639">
    <property type="entry name" value="zf-RING_2"/>
    <property type="match status" value="1"/>
</dbReference>
<evidence type="ECO:0000256" key="6">
    <source>
        <dbReference type="ARBA" id="ARBA00012483"/>
    </source>
</evidence>
<dbReference type="FunFam" id="3.30.40.10:FF:000112">
    <property type="entry name" value="RING finger protein 10"/>
    <property type="match status" value="1"/>
</dbReference>
<dbReference type="EC" id="2.3.2.27" evidence="6"/>
<dbReference type="PANTHER" id="PTHR12983">
    <property type="entry name" value="RING FINGER 10 FAMILY MEMBER"/>
    <property type="match status" value="1"/>
</dbReference>
<keyword evidence="8" id="KW-0808">Transferase</keyword>
<dbReference type="SUPFAM" id="SSF57850">
    <property type="entry name" value="RING/U-box"/>
    <property type="match status" value="1"/>
</dbReference>
<dbReference type="InterPro" id="IPR001841">
    <property type="entry name" value="Znf_RING"/>
</dbReference>
<dbReference type="Proteomes" id="UP001152795">
    <property type="component" value="Unassembled WGS sequence"/>
</dbReference>
<dbReference type="GO" id="GO:0061630">
    <property type="term" value="F:ubiquitin protein ligase activity"/>
    <property type="evidence" value="ECO:0007669"/>
    <property type="project" value="UniProtKB-EC"/>
</dbReference>
<dbReference type="InterPro" id="IPR017907">
    <property type="entry name" value="Znf_RING_CS"/>
</dbReference>
<dbReference type="PROSITE" id="PS50089">
    <property type="entry name" value="ZF_RING_2"/>
    <property type="match status" value="1"/>
</dbReference>
<keyword evidence="13" id="KW-0539">Nucleus</keyword>
<reference evidence="17" key="1">
    <citation type="submission" date="2020-04" db="EMBL/GenBank/DDBJ databases">
        <authorList>
            <person name="Alioto T."/>
            <person name="Alioto T."/>
            <person name="Gomez Garrido J."/>
        </authorList>
    </citation>
    <scope>NUCLEOTIDE SEQUENCE</scope>
    <source>
        <strain evidence="17">A484AB</strain>
    </source>
</reference>
<evidence type="ECO:0000256" key="12">
    <source>
        <dbReference type="ARBA" id="ARBA00022833"/>
    </source>
</evidence>
<feature type="non-terminal residue" evidence="17">
    <location>
        <position position="1"/>
    </location>
</feature>
<keyword evidence="11" id="KW-0833">Ubl conjugation pathway</keyword>
<dbReference type="OrthoDB" id="10064108at2759"/>
<dbReference type="PANTHER" id="PTHR12983:SF9">
    <property type="entry name" value="E3 UBIQUITIN-PROTEIN LIGASE RNF10"/>
    <property type="match status" value="1"/>
</dbReference>
<dbReference type="PROSITE" id="PS00518">
    <property type="entry name" value="ZF_RING_1"/>
    <property type="match status" value="1"/>
</dbReference>
<organism evidence="17 18">
    <name type="scientific">Paramuricea clavata</name>
    <name type="common">Red gorgonian</name>
    <name type="synonym">Violescent sea-whip</name>
    <dbReference type="NCBI Taxonomy" id="317549"/>
    <lineage>
        <taxon>Eukaryota</taxon>
        <taxon>Metazoa</taxon>
        <taxon>Cnidaria</taxon>
        <taxon>Anthozoa</taxon>
        <taxon>Octocorallia</taxon>
        <taxon>Malacalcyonacea</taxon>
        <taxon>Plexauridae</taxon>
        <taxon>Paramuricea</taxon>
    </lineage>
</organism>
<keyword evidence="12" id="KW-0862">Zinc</keyword>
<comment type="caution">
    <text evidence="17">The sequence shown here is derived from an EMBL/GenBank/DDBJ whole genome shotgun (WGS) entry which is preliminary data.</text>
</comment>
<evidence type="ECO:0000256" key="13">
    <source>
        <dbReference type="ARBA" id="ARBA00023242"/>
    </source>
</evidence>
<dbReference type="GO" id="GO:0000976">
    <property type="term" value="F:transcription cis-regulatory region binding"/>
    <property type="evidence" value="ECO:0007669"/>
    <property type="project" value="TreeGrafter"/>
</dbReference>
<feature type="compositionally biased region" description="Polar residues" evidence="16">
    <location>
        <begin position="12"/>
        <end position="29"/>
    </location>
</feature>
<evidence type="ECO:0000256" key="11">
    <source>
        <dbReference type="ARBA" id="ARBA00022786"/>
    </source>
</evidence>
<evidence type="ECO:0000313" key="18">
    <source>
        <dbReference type="Proteomes" id="UP001152795"/>
    </source>
</evidence>
<dbReference type="InterPro" id="IPR039739">
    <property type="entry name" value="MAG2/RNF10"/>
</dbReference>
<comment type="catalytic activity">
    <reaction evidence="1">
        <text>S-ubiquitinyl-[E2 ubiquitin-conjugating enzyme]-L-cysteine + [acceptor protein]-L-lysine = [E2 ubiquitin-conjugating enzyme]-L-cysteine + N(6)-ubiquitinyl-[acceptor protein]-L-lysine.</text>
        <dbReference type="EC" id="2.3.2.27"/>
    </reaction>
</comment>
<keyword evidence="18" id="KW-1185">Reference proteome</keyword>
<evidence type="ECO:0000256" key="14">
    <source>
        <dbReference type="ARBA" id="ARBA00035131"/>
    </source>
</evidence>
<dbReference type="Gene3D" id="3.30.40.10">
    <property type="entry name" value="Zinc/RING finger domain, C3HC4 (zinc finger)"/>
    <property type="match status" value="1"/>
</dbReference>
<dbReference type="GO" id="GO:0045944">
    <property type="term" value="P:positive regulation of transcription by RNA polymerase II"/>
    <property type="evidence" value="ECO:0007669"/>
    <property type="project" value="TreeGrafter"/>
</dbReference>
<dbReference type="CDD" id="cd16536">
    <property type="entry name" value="RING-HC_RNF10"/>
    <property type="match status" value="1"/>
</dbReference>
<gene>
    <name evidence="17" type="ORF">PACLA_8A057085</name>
</gene>
<feature type="region of interest" description="Disordered" evidence="16">
    <location>
        <begin position="634"/>
        <end position="656"/>
    </location>
</feature>
<dbReference type="InterPro" id="IPR013083">
    <property type="entry name" value="Znf_RING/FYVE/PHD"/>
</dbReference>
<evidence type="ECO:0000313" key="17">
    <source>
        <dbReference type="EMBL" id="CAB3984534.1"/>
    </source>
</evidence>
<evidence type="ECO:0000256" key="5">
    <source>
        <dbReference type="ARBA" id="ARBA00008117"/>
    </source>
</evidence>
<evidence type="ECO:0000256" key="16">
    <source>
        <dbReference type="SAM" id="MobiDB-lite"/>
    </source>
</evidence>
<protein>
    <recommendedName>
        <fullName evidence="14">E3 ubiquitin-protein ligase RNF10</fullName>
        <ecNumber evidence="6">2.3.2.27</ecNumber>
    </recommendedName>
    <alternativeName>
        <fullName evidence="15">RING finger protein 10</fullName>
    </alternativeName>
</protein>
<evidence type="ECO:0000256" key="8">
    <source>
        <dbReference type="ARBA" id="ARBA00022679"/>
    </source>
</evidence>
<evidence type="ECO:0000256" key="15">
    <source>
        <dbReference type="ARBA" id="ARBA00035390"/>
    </source>
</evidence>
<evidence type="ECO:0000256" key="9">
    <source>
        <dbReference type="ARBA" id="ARBA00022723"/>
    </source>
</evidence>
<comment type="subcellular location">
    <subcellularLocation>
        <location evidence="3">Cytoplasm</location>
    </subcellularLocation>
    <subcellularLocation>
        <location evidence="2">Nucleus</location>
    </subcellularLocation>
</comment>